<comment type="caution">
    <text evidence="2">The sequence shown here is derived from an EMBL/GenBank/DDBJ whole genome shotgun (WGS) entry which is preliminary data.</text>
</comment>
<sequence length="230" mass="23938">MAQQINLLTPILLAPRRHFSALTLLQATGLLLVAGLAAALWLQQRDRSAETTHQALLATYAAERQQLTVARANLPAPQDAGRLQQQLALLEAGNAERRALLQVLGVDGSVDGAPAGRHHSDLLALIARTLPEPVWLGELHHSAGRVELVGGTLNTAVLRPWLGQLSAHPLLAGQTLSALRVERVGAAGSDAGKPLLPGADALGQARLPVWAFRVVSAPAPPAAIASGGAP</sequence>
<dbReference type="Pfam" id="PF05137">
    <property type="entry name" value="PilN"/>
    <property type="match status" value="1"/>
</dbReference>
<dbReference type="Proteomes" id="UP001606302">
    <property type="component" value="Unassembled WGS sequence"/>
</dbReference>
<accession>A0ABW7GH23</accession>
<reference evidence="2 3" key="1">
    <citation type="submission" date="2024-08" db="EMBL/GenBank/DDBJ databases">
        <authorList>
            <person name="Lu H."/>
        </authorList>
    </citation>
    <scope>NUCLEOTIDE SEQUENCE [LARGE SCALE GENOMIC DNA]</scope>
    <source>
        <strain evidence="2 3">DXS20W</strain>
    </source>
</reference>
<keyword evidence="1" id="KW-1133">Transmembrane helix</keyword>
<feature type="transmembrane region" description="Helical" evidence="1">
    <location>
        <begin position="21"/>
        <end position="42"/>
    </location>
</feature>
<dbReference type="InterPro" id="IPR007813">
    <property type="entry name" value="PilN"/>
</dbReference>
<gene>
    <name evidence="2" type="ORF">ACG04Q_06055</name>
</gene>
<organism evidence="2 3">
    <name type="scientific">Pelomonas lactea</name>
    <dbReference type="NCBI Taxonomy" id="3299030"/>
    <lineage>
        <taxon>Bacteria</taxon>
        <taxon>Pseudomonadati</taxon>
        <taxon>Pseudomonadota</taxon>
        <taxon>Betaproteobacteria</taxon>
        <taxon>Burkholderiales</taxon>
        <taxon>Sphaerotilaceae</taxon>
        <taxon>Roseateles</taxon>
    </lineage>
</organism>
<keyword evidence="1" id="KW-0472">Membrane</keyword>
<evidence type="ECO:0000313" key="2">
    <source>
        <dbReference type="EMBL" id="MFG6461130.1"/>
    </source>
</evidence>
<name>A0ABW7GH23_9BURK</name>
<proteinExistence type="predicted"/>
<evidence type="ECO:0000313" key="3">
    <source>
        <dbReference type="Proteomes" id="UP001606302"/>
    </source>
</evidence>
<protein>
    <submittedName>
        <fullName evidence="2">PilN domain-containing protein</fullName>
    </submittedName>
</protein>
<keyword evidence="3" id="KW-1185">Reference proteome</keyword>
<evidence type="ECO:0000256" key="1">
    <source>
        <dbReference type="SAM" id="Phobius"/>
    </source>
</evidence>
<keyword evidence="1" id="KW-0812">Transmembrane</keyword>
<dbReference type="RefSeq" id="WP_394509989.1">
    <property type="nucleotide sequence ID" value="NZ_JBIGHX010000002.1"/>
</dbReference>
<dbReference type="EMBL" id="JBIGHX010000002">
    <property type="protein sequence ID" value="MFG6461130.1"/>
    <property type="molecule type" value="Genomic_DNA"/>
</dbReference>